<gene>
    <name evidence="2" type="ORF">TP2_02555</name>
</gene>
<reference evidence="2 3" key="1">
    <citation type="submission" date="2013-07" db="EMBL/GenBank/DDBJ databases">
        <title>Thioclava pacifica DSM 10166 Genome Sequencing.</title>
        <authorList>
            <person name="Lai Q."/>
            <person name="Shao Z."/>
        </authorList>
    </citation>
    <scope>NUCLEOTIDE SEQUENCE [LARGE SCALE GENOMIC DNA]</scope>
    <source>
        <strain evidence="2 3">DSM 10166</strain>
    </source>
</reference>
<dbReference type="PANTHER" id="PTHR34821">
    <property type="entry name" value="INNER MEMBRANE PROTEIN YDCZ"/>
    <property type="match status" value="1"/>
</dbReference>
<protein>
    <recommendedName>
        <fullName evidence="4">Transporter family-2 protein</fullName>
    </recommendedName>
</protein>
<dbReference type="GO" id="GO:0005886">
    <property type="term" value="C:plasma membrane"/>
    <property type="evidence" value="ECO:0007669"/>
    <property type="project" value="TreeGrafter"/>
</dbReference>
<feature type="transmembrane region" description="Helical" evidence="1">
    <location>
        <begin position="6"/>
        <end position="24"/>
    </location>
</feature>
<dbReference type="EMBL" id="AUND01000001">
    <property type="protein sequence ID" value="KEO56430.1"/>
    <property type="molecule type" value="Genomic_DNA"/>
</dbReference>
<feature type="transmembrane region" description="Helical" evidence="1">
    <location>
        <begin position="36"/>
        <end position="59"/>
    </location>
</feature>
<dbReference type="InterPro" id="IPR006750">
    <property type="entry name" value="YdcZ"/>
</dbReference>
<evidence type="ECO:0008006" key="4">
    <source>
        <dbReference type="Google" id="ProtNLM"/>
    </source>
</evidence>
<name>A0A074JKK1_9RHOB</name>
<keyword evidence="1" id="KW-0472">Membrane</keyword>
<sequence>MPDALRYAAIMLAAGIGIPLLAALNAQLGSRIGAPAVAAVVLFCVALGGAVAAMMVTSGPSAIARLPSQPWYLFLAGLLVAFYVISITFVAPKFGVGNAVFFVLLGQMISAAMIDQFGLFGAIVRPITLMRGAGIGFMCLGLFLIQKA</sequence>
<dbReference type="STRING" id="1353537.TP2_02555"/>
<evidence type="ECO:0000256" key="1">
    <source>
        <dbReference type="SAM" id="Phobius"/>
    </source>
</evidence>
<organism evidence="2 3">
    <name type="scientific">Thioclava pacifica DSM 10166</name>
    <dbReference type="NCBI Taxonomy" id="1353537"/>
    <lineage>
        <taxon>Bacteria</taxon>
        <taxon>Pseudomonadati</taxon>
        <taxon>Pseudomonadota</taxon>
        <taxon>Alphaproteobacteria</taxon>
        <taxon>Rhodobacterales</taxon>
        <taxon>Paracoccaceae</taxon>
        <taxon>Thioclava</taxon>
    </lineage>
</organism>
<keyword evidence="1" id="KW-0812">Transmembrane</keyword>
<dbReference type="Pfam" id="PF04657">
    <property type="entry name" value="DMT_YdcZ"/>
    <property type="match status" value="1"/>
</dbReference>
<dbReference type="OrthoDB" id="7173290at2"/>
<proteinExistence type="predicted"/>
<dbReference type="PANTHER" id="PTHR34821:SF2">
    <property type="entry name" value="INNER MEMBRANE PROTEIN YDCZ"/>
    <property type="match status" value="1"/>
</dbReference>
<feature type="transmembrane region" description="Helical" evidence="1">
    <location>
        <begin position="71"/>
        <end position="92"/>
    </location>
</feature>
<keyword evidence="1" id="KW-1133">Transmembrane helix</keyword>
<feature type="transmembrane region" description="Helical" evidence="1">
    <location>
        <begin position="129"/>
        <end position="145"/>
    </location>
</feature>
<comment type="caution">
    <text evidence="2">The sequence shown here is derived from an EMBL/GenBank/DDBJ whole genome shotgun (WGS) entry which is preliminary data.</text>
</comment>
<evidence type="ECO:0000313" key="2">
    <source>
        <dbReference type="EMBL" id="KEO56430.1"/>
    </source>
</evidence>
<keyword evidence="3" id="KW-1185">Reference proteome</keyword>
<dbReference type="Proteomes" id="UP000027432">
    <property type="component" value="Unassembled WGS sequence"/>
</dbReference>
<accession>A0A074JKK1</accession>
<dbReference type="AlphaFoldDB" id="A0A074JKK1"/>
<evidence type="ECO:0000313" key="3">
    <source>
        <dbReference type="Proteomes" id="UP000027432"/>
    </source>
</evidence>
<dbReference type="eggNOG" id="COG3238">
    <property type="taxonomic scope" value="Bacteria"/>
</dbReference>
<feature type="transmembrane region" description="Helical" evidence="1">
    <location>
        <begin position="99"/>
        <end position="123"/>
    </location>
</feature>
<dbReference type="RefSeq" id="WP_038072926.1">
    <property type="nucleotide sequence ID" value="NZ_AUND01000001.1"/>
</dbReference>